<dbReference type="Proteomes" id="UP001206572">
    <property type="component" value="Unassembled WGS sequence"/>
</dbReference>
<feature type="chain" id="PRO_5045170270" evidence="1">
    <location>
        <begin position="25"/>
        <end position="262"/>
    </location>
</feature>
<evidence type="ECO:0000256" key="1">
    <source>
        <dbReference type="SAM" id="SignalP"/>
    </source>
</evidence>
<evidence type="ECO:0000259" key="2">
    <source>
        <dbReference type="Pfam" id="PF00497"/>
    </source>
</evidence>
<dbReference type="EMBL" id="JANUHA010000003">
    <property type="protein sequence ID" value="MCS0595875.1"/>
    <property type="molecule type" value="Genomic_DNA"/>
</dbReference>
<dbReference type="InterPro" id="IPR001638">
    <property type="entry name" value="Solute-binding_3/MltF_N"/>
</dbReference>
<dbReference type="RefSeq" id="WP_258826923.1">
    <property type="nucleotide sequence ID" value="NZ_JANUHA010000003.1"/>
</dbReference>
<proteinExistence type="predicted"/>
<keyword evidence="1" id="KW-0732">Signal</keyword>
<dbReference type="Gene3D" id="3.40.190.10">
    <property type="entry name" value="Periplasmic binding protein-like II"/>
    <property type="match status" value="2"/>
</dbReference>
<evidence type="ECO:0000313" key="3">
    <source>
        <dbReference type="EMBL" id="MCS0595875.1"/>
    </source>
</evidence>
<feature type="domain" description="Solute-binding protein family 3/N-terminal" evidence="2">
    <location>
        <begin position="41"/>
        <end position="247"/>
    </location>
</feature>
<accession>A0ABT2AIM9</accession>
<organism evidence="3 4">
    <name type="scientific">Massilia agri</name>
    <dbReference type="NCBI Taxonomy" id="1886785"/>
    <lineage>
        <taxon>Bacteria</taxon>
        <taxon>Pseudomonadati</taxon>
        <taxon>Pseudomonadota</taxon>
        <taxon>Betaproteobacteria</taxon>
        <taxon>Burkholderiales</taxon>
        <taxon>Oxalobacteraceae</taxon>
        <taxon>Telluria group</taxon>
        <taxon>Massilia</taxon>
    </lineage>
</organism>
<sequence length="262" mass="29057">MLLNRFIVVLFTLAGLGSVLPAAAAALPAASPRLYLTTELLAPSSMMEDGRVVGIATDKVREAMRRAGVDYRIDVLPWKRAYHAALTRPDACVYSTTRTPEREALFKWVGPTDIAQWVLLGRADRKLQLRSLDDARGLRIGTYNGDAREAWLRSRGFTIDSTSNDLSNLPKLMAGRIDLWAASMRSESNVLARYGYEKQVVPLLVFKEIGVYLACNRAVPDEVVARLNASFEAMARDGTGRRIERGYEDWEPGGKPASSRKP</sequence>
<dbReference type="PANTHER" id="PTHR38834:SF3">
    <property type="entry name" value="SOLUTE-BINDING PROTEIN FAMILY 3_N-TERMINAL DOMAIN-CONTAINING PROTEIN"/>
    <property type="match status" value="1"/>
</dbReference>
<dbReference type="Pfam" id="PF00497">
    <property type="entry name" value="SBP_bac_3"/>
    <property type="match status" value="1"/>
</dbReference>
<protein>
    <submittedName>
        <fullName evidence="3">ABC transporter substrate-binding protein</fullName>
    </submittedName>
</protein>
<keyword evidence="4" id="KW-1185">Reference proteome</keyword>
<comment type="caution">
    <text evidence="3">The sequence shown here is derived from an EMBL/GenBank/DDBJ whole genome shotgun (WGS) entry which is preliminary data.</text>
</comment>
<dbReference type="SUPFAM" id="SSF53850">
    <property type="entry name" value="Periplasmic binding protein-like II"/>
    <property type="match status" value="1"/>
</dbReference>
<dbReference type="PANTHER" id="PTHR38834">
    <property type="entry name" value="PERIPLASMIC SUBSTRATE BINDING PROTEIN FAMILY 3"/>
    <property type="match status" value="1"/>
</dbReference>
<name>A0ABT2AIM9_9BURK</name>
<evidence type="ECO:0000313" key="4">
    <source>
        <dbReference type="Proteomes" id="UP001206572"/>
    </source>
</evidence>
<feature type="signal peptide" evidence="1">
    <location>
        <begin position="1"/>
        <end position="24"/>
    </location>
</feature>
<reference evidence="3 4" key="1">
    <citation type="submission" date="2022-08" db="EMBL/GenBank/DDBJ databases">
        <title>Reclassification of Massilia species as members of the genera Telluria, Duganella, Pseudoduganella, Mokoshia gen. nov. and Zemynaea gen. nov. using orthogonal and non-orthogonal genome-based approaches.</title>
        <authorList>
            <person name="Bowman J.P."/>
        </authorList>
    </citation>
    <scope>NUCLEOTIDE SEQUENCE [LARGE SCALE GENOMIC DNA]</scope>
    <source>
        <strain evidence="3 4">JCM 31661</strain>
    </source>
</reference>
<gene>
    <name evidence="3" type="ORF">NX780_05885</name>
</gene>